<evidence type="ECO:0000313" key="4">
    <source>
        <dbReference type="EMBL" id="KAH6876638.1"/>
    </source>
</evidence>
<evidence type="ECO:0000313" key="5">
    <source>
        <dbReference type="Proteomes" id="UP000777438"/>
    </source>
</evidence>
<dbReference type="PANTHER" id="PTHR46825:SF9">
    <property type="entry name" value="BETA-LACTAMASE-RELATED DOMAIN-CONTAINING PROTEIN"/>
    <property type="match status" value="1"/>
</dbReference>
<feature type="chain" id="PRO_5040229039" evidence="2">
    <location>
        <begin position="23"/>
        <end position="629"/>
    </location>
</feature>
<proteinExistence type="inferred from homology"/>
<organism evidence="4 5">
    <name type="scientific">Thelonectria olida</name>
    <dbReference type="NCBI Taxonomy" id="1576542"/>
    <lineage>
        <taxon>Eukaryota</taxon>
        <taxon>Fungi</taxon>
        <taxon>Dikarya</taxon>
        <taxon>Ascomycota</taxon>
        <taxon>Pezizomycotina</taxon>
        <taxon>Sordariomycetes</taxon>
        <taxon>Hypocreomycetidae</taxon>
        <taxon>Hypocreales</taxon>
        <taxon>Nectriaceae</taxon>
        <taxon>Thelonectria</taxon>
    </lineage>
</organism>
<name>A0A9P9AJ43_9HYPO</name>
<dbReference type="Proteomes" id="UP000777438">
    <property type="component" value="Unassembled WGS sequence"/>
</dbReference>
<keyword evidence="2" id="KW-0732">Signal</keyword>
<evidence type="ECO:0000259" key="3">
    <source>
        <dbReference type="Pfam" id="PF00144"/>
    </source>
</evidence>
<keyword evidence="5" id="KW-1185">Reference proteome</keyword>
<accession>A0A9P9AJ43</accession>
<comment type="caution">
    <text evidence="4">The sequence shown here is derived from an EMBL/GenBank/DDBJ whole genome shotgun (WGS) entry which is preliminary data.</text>
</comment>
<dbReference type="InterPro" id="IPR049511">
    <property type="entry name" value="PGH-like_rpt"/>
</dbReference>
<evidence type="ECO:0000256" key="1">
    <source>
        <dbReference type="ARBA" id="ARBA00038215"/>
    </source>
</evidence>
<dbReference type="SUPFAM" id="SSF56601">
    <property type="entry name" value="beta-lactamase/transpeptidase-like"/>
    <property type="match status" value="1"/>
</dbReference>
<dbReference type="Gene3D" id="3.40.710.10">
    <property type="entry name" value="DD-peptidase/beta-lactamase superfamily"/>
    <property type="match status" value="1"/>
</dbReference>
<feature type="signal peptide" evidence="2">
    <location>
        <begin position="1"/>
        <end position="22"/>
    </location>
</feature>
<reference evidence="4 5" key="1">
    <citation type="journal article" date="2021" name="Nat. Commun.">
        <title>Genetic determinants of endophytism in the Arabidopsis root mycobiome.</title>
        <authorList>
            <person name="Mesny F."/>
            <person name="Miyauchi S."/>
            <person name="Thiergart T."/>
            <person name="Pickel B."/>
            <person name="Atanasova L."/>
            <person name="Karlsson M."/>
            <person name="Huettel B."/>
            <person name="Barry K.W."/>
            <person name="Haridas S."/>
            <person name="Chen C."/>
            <person name="Bauer D."/>
            <person name="Andreopoulos W."/>
            <person name="Pangilinan J."/>
            <person name="LaButti K."/>
            <person name="Riley R."/>
            <person name="Lipzen A."/>
            <person name="Clum A."/>
            <person name="Drula E."/>
            <person name="Henrissat B."/>
            <person name="Kohler A."/>
            <person name="Grigoriev I.V."/>
            <person name="Martin F.M."/>
            <person name="Hacquard S."/>
        </authorList>
    </citation>
    <scope>NUCLEOTIDE SEQUENCE [LARGE SCALE GENOMIC DNA]</scope>
    <source>
        <strain evidence="4 5">MPI-CAGE-CH-0241</strain>
    </source>
</reference>
<dbReference type="OrthoDB" id="5946976at2759"/>
<gene>
    <name evidence="4" type="ORF">B0T10DRAFT_448460</name>
</gene>
<comment type="similarity">
    <text evidence="1">Belongs to the peptidase S12 family.</text>
</comment>
<dbReference type="InterPro" id="IPR012338">
    <property type="entry name" value="Beta-lactam/transpept-like"/>
</dbReference>
<dbReference type="Pfam" id="PF17660">
    <property type="entry name" value="BTRD1"/>
    <property type="match status" value="3"/>
</dbReference>
<dbReference type="AlphaFoldDB" id="A0A9P9AJ43"/>
<sequence>MHLRSLSRPLTLCLSLASVVTSVPQSTNVESTYFGVNGDAHAKNSKKLQAKGYRVVSLSTYGSPSDLKYAAVWRKTDGPAFETINGADEDTYTKWLQKWRADGYVSTHVSANGPKEKAVYSGVMEKLDIRWEQICDLEWPWAFENATQGVPMVIKGVKRYGTPDNLRYCILGHENIGNQQTTIFYDTVVGYDYNRLLTSETKKRFWRPDRLFFSDDHFVAPSFVDTDVGKWDAKGDLTRDKLAAEIKKQSAKGLRPVDIQGGGNSTNERYMALFAEKYVPTSRKWSTKGSFTGFADNKGAVSTLDEAMRSWMDKNGVRQAQVAFAVNGTVIGERSFTWAEPNRAVVKPDDVFLLASVSKMFLYAAVRRIVDMGLIQYNTTVYPLLNLKPSDERSNDITVQHLLDHTAGYDRGVSVDPTFLFRQIALDLNNGTAPATKRDIIDWMIRRPLDWAPGDSYAYSNYGPMLLSYVLEKLTGQDYLKFLKKHVLNGLNVPLYATDMNKHLNDRIVQESKFTGFDPVHPLSEDAIPMPTGGDGAIKEECVGTFSLSASASTLARFIGHNAAWGVGPHTPSSRDGSLPGARTYVESSGDGVDWALVLNTREYVGDNFNDLIYGTLPGIVYGYPVAKK</sequence>
<dbReference type="Pfam" id="PF00144">
    <property type="entry name" value="Beta-lactamase"/>
    <property type="match status" value="1"/>
</dbReference>
<dbReference type="PANTHER" id="PTHR46825">
    <property type="entry name" value="D-ALANYL-D-ALANINE-CARBOXYPEPTIDASE/ENDOPEPTIDASE AMPH"/>
    <property type="match status" value="1"/>
</dbReference>
<evidence type="ECO:0000256" key="2">
    <source>
        <dbReference type="SAM" id="SignalP"/>
    </source>
</evidence>
<dbReference type="InterPro" id="IPR050491">
    <property type="entry name" value="AmpC-like"/>
</dbReference>
<dbReference type="EMBL" id="JAGPYM010000034">
    <property type="protein sequence ID" value="KAH6876638.1"/>
    <property type="molecule type" value="Genomic_DNA"/>
</dbReference>
<dbReference type="InterPro" id="IPR001466">
    <property type="entry name" value="Beta-lactam-related"/>
</dbReference>
<feature type="domain" description="Beta-lactamase-related" evidence="3">
    <location>
        <begin position="305"/>
        <end position="563"/>
    </location>
</feature>
<protein>
    <submittedName>
        <fullName evidence="4">Beta-lactamase/transpeptidase-like protein</fullName>
    </submittedName>
</protein>